<feature type="compositionally biased region" description="Pro residues" evidence="2">
    <location>
        <begin position="637"/>
        <end position="649"/>
    </location>
</feature>
<gene>
    <name evidence="3" type="ORF">L873DRAFT_1717130</name>
</gene>
<evidence type="ECO:0008006" key="5">
    <source>
        <dbReference type="Google" id="ProtNLM"/>
    </source>
</evidence>
<evidence type="ECO:0000313" key="4">
    <source>
        <dbReference type="Proteomes" id="UP000276215"/>
    </source>
</evidence>
<evidence type="ECO:0000256" key="2">
    <source>
        <dbReference type="SAM" id="MobiDB-lite"/>
    </source>
</evidence>
<reference evidence="3 4" key="1">
    <citation type="journal article" date="2018" name="Nat. Ecol. Evol.">
        <title>Pezizomycetes genomes reveal the molecular basis of ectomycorrhizal truffle lifestyle.</title>
        <authorList>
            <person name="Murat C."/>
            <person name="Payen T."/>
            <person name="Noel B."/>
            <person name="Kuo A."/>
            <person name="Morin E."/>
            <person name="Chen J."/>
            <person name="Kohler A."/>
            <person name="Krizsan K."/>
            <person name="Balestrini R."/>
            <person name="Da Silva C."/>
            <person name="Montanini B."/>
            <person name="Hainaut M."/>
            <person name="Levati E."/>
            <person name="Barry K.W."/>
            <person name="Belfiori B."/>
            <person name="Cichocki N."/>
            <person name="Clum A."/>
            <person name="Dockter R.B."/>
            <person name="Fauchery L."/>
            <person name="Guy J."/>
            <person name="Iotti M."/>
            <person name="Le Tacon F."/>
            <person name="Lindquist E.A."/>
            <person name="Lipzen A."/>
            <person name="Malagnac F."/>
            <person name="Mello A."/>
            <person name="Molinier V."/>
            <person name="Miyauchi S."/>
            <person name="Poulain J."/>
            <person name="Riccioni C."/>
            <person name="Rubini A."/>
            <person name="Sitrit Y."/>
            <person name="Splivallo R."/>
            <person name="Traeger S."/>
            <person name="Wang M."/>
            <person name="Zifcakova L."/>
            <person name="Wipf D."/>
            <person name="Zambonelli A."/>
            <person name="Paolocci F."/>
            <person name="Nowrousian M."/>
            <person name="Ottonello S."/>
            <person name="Baldrian P."/>
            <person name="Spatafora J.W."/>
            <person name="Henrissat B."/>
            <person name="Nagy L.G."/>
            <person name="Aury J.M."/>
            <person name="Wincker P."/>
            <person name="Grigoriev I.V."/>
            <person name="Bonfante P."/>
            <person name="Martin F.M."/>
        </authorList>
    </citation>
    <scope>NUCLEOTIDE SEQUENCE [LARGE SCALE GENOMIC DNA]</scope>
    <source>
        <strain evidence="3 4">120613-1</strain>
    </source>
</reference>
<dbReference type="InterPro" id="IPR016197">
    <property type="entry name" value="Chromo-like_dom_sf"/>
</dbReference>
<feature type="region of interest" description="Disordered" evidence="2">
    <location>
        <begin position="686"/>
        <end position="727"/>
    </location>
</feature>
<dbReference type="OrthoDB" id="3903581at2759"/>
<comment type="subunit">
    <text evidence="1">Component of the NuA4 histone acetyltransferase complex.</text>
</comment>
<organism evidence="3 4">
    <name type="scientific">Choiromyces venosus 120613-1</name>
    <dbReference type="NCBI Taxonomy" id="1336337"/>
    <lineage>
        <taxon>Eukaryota</taxon>
        <taxon>Fungi</taxon>
        <taxon>Dikarya</taxon>
        <taxon>Ascomycota</taxon>
        <taxon>Pezizomycotina</taxon>
        <taxon>Pezizomycetes</taxon>
        <taxon>Pezizales</taxon>
        <taxon>Tuberaceae</taxon>
        <taxon>Choiromyces</taxon>
    </lineage>
</organism>
<dbReference type="CDD" id="cd00024">
    <property type="entry name" value="CD_CSD"/>
    <property type="match status" value="1"/>
</dbReference>
<feature type="compositionally biased region" description="Low complexity" evidence="2">
    <location>
        <begin position="690"/>
        <end position="703"/>
    </location>
</feature>
<feature type="region of interest" description="Disordered" evidence="2">
    <location>
        <begin position="625"/>
        <end position="657"/>
    </location>
</feature>
<evidence type="ECO:0000256" key="1">
    <source>
        <dbReference type="ARBA" id="ARBA00011353"/>
    </source>
</evidence>
<keyword evidence="4" id="KW-1185">Reference proteome</keyword>
<dbReference type="STRING" id="1336337.A0A3N4J2H0"/>
<sequence length="799" mass="88143">MSVPEMRPSISEEEMGQKLPIHDQLSPLEVMLAVYTPILECLVKHLPTPSKLKLAQTSTYLRRLLLIYPPFYSHFDFRLSAYEAPGFDTYHLGTIYNLDKFISSLPLEKRITSLTLDWTAVTGLFLFGPLMSRCAGTLEHLSVRGCRKVSIKHHIVPYLVYQDIVEPHSVSTPIPPKRALKSLYVYKARGVRRKPFLIDRKPADGDEPSRYLTTLAEKLGIWTDLGLCPTPKLRCPRRREILRRGKEKYCVPFDKRWRVQDPEASQVNPTLALLSPHELQQHRKWEEKEGLFTCDNCEAQILDRCEACVYQMTCSNCKKAVCHSCAYARPAGPITPAETVPNGVPGVLPPLVAPEGPWPNPAAAGISAMAAMAPQMGVNANGPQFQVVLATLIQLDLPVPGAQTNLPLAPTFYQPTVPSAAETNPVVHFLQPCCDTAASNSADILCGGCMTSIAWAHCDCCGKQICIKHELPGSRRCRGGCEKVFCSSSDAPSAPIGCGDPAEGKAGIKSCLSCGNDVCTDCRLDSLHAPPASDDGTESEVEEAALEKCACDCKVCQENFYCTDCWPKKTTKCETRHTKFDHKVKEIVNHRSIDAAKDITLYLVTFEDVPDRKWMTRARIEEDYEPDTHILSAYSPTDPPPPPPTPEPIDPTAEPEVPQEDEILVGEKEWIMEKILGKALYPYPSPPPSSRLTPAPTSPAAASIPPPPSTAPPPPPPPLDPHHPHHSQTEIYQIKWLGRSASEATWEPKSGFAVNSREYVLMESYDIEGPISERRGKRDFGVIGEHSDIIVMAGGGPFI</sequence>
<feature type="compositionally biased region" description="Pro residues" evidence="2">
    <location>
        <begin position="704"/>
        <end position="719"/>
    </location>
</feature>
<protein>
    <recommendedName>
        <fullName evidence="5">Chromo domain-containing protein</fullName>
    </recommendedName>
</protein>
<dbReference type="EMBL" id="ML120518">
    <property type="protein sequence ID" value="RPA90660.1"/>
    <property type="molecule type" value="Genomic_DNA"/>
</dbReference>
<evidence type="ECO:0000313" key="3">
    <source>
        <dbReference type="EMBL" id="RPA90660.1"/>
    </source>
</evidence>
<dbReference type="SUPFAM" id="SSF54160">
    <property type="entry name" value="Chromo domain-like"/>
    <property type="match status" value="1"/>
</dbReference>
<name>A0A3N4J2H0_9PEZI</name>
<dbReference type="Proteomes" id="UP000276215">
    <property type="component" value="Unassembled WGS sequence"/>
</dbReference>
<proteinExistence type="predicted"/>
<dbReference type="AlphaFoldDB" id="A0A3N4J2H0"/>
<accession>A0A3N4J2H0</accession>